<accession>A0A9W8Y6T6</accession>
<gene>
    <name evidence="2" type="ORF">N0V83_007656</name>
</gene>
<feature type="chain" id="PRO_5040910795" evidence="1">
    <location>
        <begin position="19"/>
        <end position="137"/>
    </location>
</feature>
<dbReference type="AlphaFoldDB" id="A0A9W8Y6T6"/>
<dbReference type="Proteomes" id="UP001140560">
    <property type="component" value="Unassembled WGS sequence"/>
</dbReference>
<sequence>MQFTTLTLLSLAATGFSAVLPRSQYGAWDVKYSKSAYANGYQSLTLTANFTSESYPAGILSTCTTVRNPAVSLNETSSCDNDNFSYELNNEAISLTQSIELPTPQTVFGNGTLVYTISSSGKTYTAETVVDVTEAIA</sequence>
<reference evidence="2" key="1">
    <citation type="submission" date="2022-10" db="EMBL/GenBank/DDBJ databases">
        <title>Tapping the CABI collections for fungal endophytes: first genome assemblies for Collariella, Neodidymelliopsis, Ascochyta clinopodiicola, Didymella pomorum, Didymosphaeria variabile, Neocosmospora piperis and Neocucurbitaria cava.</title>
        <authorList>
            <person name="Hill R."/>
        </authorList>
    </citation>
    <scope>NUCLEOTIDE SEQUENCE</scope>
    <source>
        <strain evidence="2">IMI 356814</strain>
    </source>
</reference>
<protein>
    <submittedName>
        <fullName evidence="2">Uncharacterized protein</fullName>
    </submittedName>
</protein>
<evidence type="ECO:0000313" key="2">
    <source>
        <dbReference type="EMBL" id="KAJ4367126.1"/>
    </source>
</evidence>
<dbReference type="EMBL" id="JAPEUY010000013">
    <property type="protein sequence ID" value="KAJ4367126.1"/>
    <property type="molecule type" value="Genomic_DNA"/>
</dbReference>
<dbReference type="OrthoDB" id="3798738at2759"/>
<keyword evidence="3" id="KW-1185">Reference proteome</keyword>
<evidence type="ECO:0000313" key="3">
    <source>
        <dbReference type="Proteomes" id="UP001140560"/>
    </source>
</evidence>
<name>A0A9W8Y6T6_9PLEO</name>
<evidence type="ECO:0000256" key="1">
    <source>
        <dbReference type="SAM" id="SignalP"/>
    </source>
</evidence>
<proteinExistence type="predicted"/>
<keyword evidence="1" id="KW-0732">Signal</keyword>
<feature type="signal peptide" evidence="1">
    <location>
        <begin position="1"/>
        <end position="18"/>
    </location>
</feature>
<organism evidence="2 3">
    <name type="scientific">Neocucurbitaria cava</name>
    <dbReference type="NCBI Taxonomy" id="798079"/>
    <lineage>
        <taxon>Eukaryota</taxon>
        <taxon>Fungi</taxon>
        <taxon>Dikarya</taxon>
        <taxon>Ascomycota</taxon>
        <taxon>Pezizomycotina</taxon>
        <taxon>Dothideomycetes</taxon>
        <taxon>Pleosporomycetidae</taxon>
        <taxon>Pleosporales</taxon>
        <taxon>Pleosporineae</taxon>
        <taxon>Cucurbitariaceae</taxon>
        <taxon>Neocucurbitaria</taxon>
    </lineage>
</organism>
<comment type="caution">
    <text evidence="2">The sequence shown here is derived from an EMBL/GenBank/DDBJ whole genome shotgun (WGS) entry which is preliminary data.</text>
</comment>